<dbReference type="STRING" id="364197.SAMN05216296_1966"/>
<dbReference type="Pfam" id="PF03787">
    <property type="entry name" value="RAMPs"/>
    <property type="match status" value="1"/>
</dbReference>
<dbReference type="EMBL" id="LT629785">
    <property type="protein sequence ID" value="SDU13385.1"/>
    <property type="molecule type" value="Genomic_DNA"/>
</dbReference>
<evidence type="ECO:0000256" key="1">
    <source>
        <dbReference type="ARBA" id="ARBA00023118"/>
    </source>
</evidence>
<accession>A0A1H2G1E9</accession>
<dbReference type="OrthoDB" id="190500at2"/>
<evidence type="ECO:0000313" key="3">
    <source>
        <dbReference type="EMBL" id="SDU13385.1"/>
    </source>
</evidence>
<dbReference type="AlphaFoldDB" id="A0A1H2G1E9"/>
<keyword evidence="1" id="KW-0051">Antiviral defense</keyword>
<reference evidence="4" key="1">
    <citation type="submission" date="2016-10" db="EMBL/GenBank/DDBJ databases">
        <authorList>
            <person name="Varghese N."/>
            <person name="Submissions S."/>
        </authorList>
    </citation>
    <scope>NUCLEOTIDE SEQUENCE [LARGE SCALE GENOMIC DNA]</scope>
    <source>
        <strain evidence="4">DSM 17875</strain>
    </source>
</reference>
<dbReference type="InterPro" id="IPR007522">
    <property type="entry name" value="CRISPR-assoc_prot_TM1795"/>
</dbReference>
<dbReference type="NCBIfam" id="TIGR01894">
    <property type="entry name" value="cas_TM1795_cmr1"/>
    <property type="match status" value="1"/>
</dbReference>
<evidence type="ECO:0000313" key="4">
    <source>
        <dbReference type="Proteomes" id="UP000243232"/>
    </source>
</evidence>
<dbReference type="Proteomes" id="UP000243232">
    <property type="component" value="Chromosome I"/>
</dbReference>
<protein>
    <submittedName>
        <fullName evidence="3">CRISPR-associated protein, Cmr1 family</fullName>
    </submittedName>
</protein>
<gene>
    <name evidence="3" type="ORF">SAMN05216296_1966</name>
</gene>
<organism evidence="3 4">
    <name type="scientific">Pseudomonas pohangensis</name>
    <dbReference type="NCBI Taxonomy" id="364197"/>
    <lineage>
        <taxon>Bacteria</taxon>
        <taxon>Pseudomonadati</taxon>
        <taxon>Pseudomonadota</taxon>
        <taxon>Gammaproteobacteria</taxon>
        <taxon>Pseudomonadales</taxon>
        <taxon>Pseudomonadaceae</taxon>
        <taxon>Pseudomonas</taxon>
    </lineage>
</organism>
<keyword evidence="4" id="KW-1185">Reference proteome</keyword>
<dbReference type="RefSeq" id="WP_090194565.1">
    <property type="nucleotide sequence ID" value="NZ_LT629785.1"/>
</dbReference>
<evidence type="ECO:0000259" key="2">
    <source>
        <dbReference type="Pfam" id="PF03787"/>
    </source>
</evidence>
<feature type="domain" description="CRISPR type III-associated protein" evidence="2">
    <location>
        <begin position="15"/>
        <end position="177"/>
    </location>
</feature>
<sequence>MKFNLPVEITAEYLIVTPMFLGGADQQADDQVFRNASLKGALRFWWRAINWGPILSAESGNTKAALQALNKREGELFGTATDASCSGQSKVQLHTTLQDCSVQQEGLNKLNYLLGQGLYHFRDGLLRPFLSGGRLELTARFKPGTPQTDIDSVSQALTALGLFGGLGSRARKGFGSLAIQWLNSPGGRQAFTGLPAIAAFIATLDFTAPTDAPLSALTTASRLDASLSGAPALNLLSKIGTELQEYRSYGKNGKVNGKPARRNFIEDHDNALAAAQGKPIAQLPKRAVFGLPHNYRFSSGPSLQINPQNNGRRASPLFIHIHQFPDGQCVAIQILLPGNFLPANTAVELKGKGHRPNLLRTPQVDYQVIHEYLDNFKQKKGLRDGQ</sequence>
<dbReference type="InterPro" id="IPR005537">
    <property type="entry name" value="RAMP_III_fam"/>
</dbReference>
<dbReference type="GO" id="GO:0051607">
    <property type="term" value="P:defense response to virus"/>
    <property type="evidence" value="ECO:0007669"/>
    <property type="project" value="UniProtKB-KW"/>
</dbReference>
<proteinExistence type="predicted"/>
<name>A0A1H2G1E9_9PSED</name>